<feature type="compositionally biased region" description="Basic and acidic residues" evidence="1">
    <location>
        <begin position="144"/>
        <end position="156"/>
    </location>
</feature>
<name>A0A8T0NET5_PANVG</name>
<organism evidence="2 3">
    <name type="scientific">Panicum virgatum</name>
    <name type="common">Blackwell switchgrass</name>
    <dbReference type="NCBI Taxonomy" id="38727"/>
    <lineage>
        <taxon>Eukaryota</taxon>
        <taxon>Viridiplantae</taxon>
        <taxon>Streptophyta</taxon>
        <taxon>Embryophyta</taxon>
        <taxon>Tracheophyta</taxon>
        <taxon>Spermatophyta</taxon>
        <taxon>Magnoliopsida</taxon>
        <taxon>Liliopsida</taxon>
        <taxon>Poales</taxon>
        <taxon>Poaceae</taxon>
        <taxon>PACMAD clade</taxon>
        <taxon>Panicoideae</taxon>
        <taxon>Panicodae</taxon>
        <taxon>Paniceae</taxon>
        <taxon>Panicinae</taxon>
        <taxon>Panicum</taxon>
        <taxon>Panicum sect. Hiantes</taxon>
    </lineage>
</organism>
<comment type="caution">
    <text evidence="2">The sequence shown here is derived from an EMBL/GenBank/DDBJ whole genome shotgun (WGS) entry which is preliminary data.</text>
</comment>
<evidence type="ECO:0000313" key="2">
    <source>
        <dbReference type="EMBL" id="KAG2545414.1"/>
    </source>
</evidence>
<keyword evidence="3" id="KW-1185">Reference proteome</keyword>
<accession>A0A8T0NET5</accession>
<dbReference type="AlphaFoldDB" id="A0A8T0NET5"/>
<feature type="region of interest" description="Disordered" evidence="1">
    <location>
        <begin position="27"/>
        <end position="163"/>
    </location>
</feature>
<dbReference type="Proteomes" id="UP000823388">
    <property type="component" value="Chromosome 9K"/>
</dbReference>
<feature type="compositionally biased region" description="Basic and acidic residues" evidence="1">
    <location>
        <begin position="117"/>
        <end position="127"/>
    </location>
</feature>
<feature type="region of interest" description="Disordered" evidence="1">
    <location>
        <begin position="257"/>
        <end position="323"/>
    </location>
</feature>
<sequence length="386" mass="41849">MLDCTWSSAAAAARQVRSIHRRRIRLCRARPTADPPPTATAAHERGCRQLHTELRRARRLRPQHPPPADQPGPRTSHSGSATCGRRRPRMGSPSTGHRQVRRGREAPGRRGQPKARGGAELEARGEGQRPAGSRGGGGDVEEEEGKRKREKERGLRYDFGPPAETASYVQFPTLQIGQAARDPHQGHILRPAPDRARAADAGVPLSPAETCRLARPMADGQAGRGRGQSAAAAPSRAFSHGPYGLARQAISWLPPSSFPRPAQLRGQRVRSDVSSLRPPLAGSPGRRRQPPTTQRGVATIIGSSHRGQPRRQGRGTERAKPLSSAASLQYQMWNLLGNSGRKREDLGIVPAIQMDTCNMQGNGVQNFSVHGQATVVVQTKAPSYMY</sequence>
<evidence type="ECO:0000313" key="3">
    <source>
        <dbReference type="Proteomes" id="UP000823388"/>
    </source>
</evidence>
<protein>
    <submittedName>
        <fullName evidence="2">Uncharacterized protein</fullName>
    </submittedName>
</protein>
<evidence type="ECO:0000256" key="1">
    <source>
        <dbReference type="SAM" id="MobiDB-lite"/>
    </source>
</evidence>
<proteinExistence type="predicted"/>
<dbReference type="EMBL" id="CM029053">
    <property type="protein sequence ID" value="KAG2545414.1"/>
    <property type="molecule type" value="Genomic_DNA"/>
</dbReference>
<feature type="compositionally biased region" description="Basic and acidic residues" evidence="1">
    <location>
        <begin position="42"/>
        <end position="55"/>
    </location>
</feature>
<gene>
    <name evidence="2" type="ORF">PVAP13_9KG308202</name>
</gene>
<reference evidence="2" key="1">
    <citation type="submission" date="2020-05" db="EMBL/GenBank/DDBJ databases">
        <title>WGS assembly of Panicum virgatum.</title>
        <authorList>
            <person name="Lovell J.T."/>
            <person name="Jenkins J."/>
            <person name="Shu S."/>
            <person name="Juenger T.E."/>
            <person name="Schmutz J."/>
        </authorList>
    </citation>
    <scope>NUCLEOTIDE SEQUENCE</scope>
    <source>
        <strain evidence="2">AP13</strain>
    </source>
</reference>